<dbReference type="NCBIfam" id="TIGR00447">
    <property type="entry name" value="pth"/>
    <property type="match status" value="1"/>
</dbReference>
<keyword evidence="12" id="KW-1185">Reference proteome</keyword>
<dbReference type="InterPro" id="IPR018171">
    <property type="entry name" value="Pept_tRNA_hydro_CS"/>
</dbReference>
<dbReference type="FunFam" id="3.40.50.1470:FF:000001">
    <property type="entry name" value="Peptidyl-tRNA hydrolase"/>
    <property type="match status" value="1"/>
</dbReference>
<dbReference type="PROSITE" id="PS01196">
    <property type="entry name" value="PEPT_TRNA_HYDROL_2"/>
    <property type="match status" value="1"/>
</dbReference>
<dbReference type="Gene3D" id="3.40.50.1470">
    <property type="entry name" value="Peptidyl-tRNA hydrolase"/>
    <property type="match status" value="1"/>
</dbReference>
<feature type="active site" description="Proton acceptor" evidence="8">
    <location>
        <position position="19"/>
    </location>
</feature>
<feature type="site" description="Discriminates between blocked and unblocked aminoacyl-tRNA" evidence="8">
    <location>
        <position position="9"/>
    </location>
</feature>
<dbReference type="AlphaFoldDB" id="A0A1H8I700"/>
<evidence type="ECO:0000256" key="9">
    <source>
        <dbReference type="RuleBase" id="RU000673"/>
    </source>
</evidence>
<dbReference type="HAMAP" id="MF_00083">
    <property type="entry name" value="Pept_tRNA_hydro_bact"/>
    <property type="match status" value="1"/>
</dbReference>
<evidence type="ECO:0000256" key="6">
    <source>
        <dbReference type="ARBA" id="ARBA00048707"/>
    </source>
</evidence>
<dbReference type="STRING" id="1173111.SAMN05444955_11649"/>
<keyword evidence="3 8" id="KW-0378">Hydrolase</keyword>
<comment type="similarity">
    <text evidence="5 8 10">Belongs to the PTH family.</text>
</comment>
<evidence type="ECO:0000313" key="12">
    <source>
        <dbReference type="Proteomes" id="UP000199695"/>
    </source>
</evidence>
<proteinExistence type="inferred from homology"/>
<gene>
    <name evidence="8" type="primary">pth</name>
    <name evidence="11" type="ORF">SAMN05444955_11649</name>
</gene>
<sequence>MKIIVGLGNPGAKYALTRHNIGFWVMDELSRMWGIPIQKEKWKAEVGEGMVGGEKVILLKPLTYMNLSGESVRPAVDWLKADMEDLCVVYDDLDLPPGKIRLRFKGSSGGHNGMKSIIQHLGTEEFKRIKIGIGRPDGGMPVPDYVLSPFRKEEEEVIAEAVRRAAEAIERWVKSDFREAMNVYNSR</sequence>
<evidence type="ECO:0000256" key="7">
    <source>
        <dbReference type="ARBA" id="ARBA00050038"/>
    </source>
</evidence>
<comment type="function">
    <text evidence="8">Catalyzes the release of premature peptidyl moieties from peptidyl-tRNA molecules trapped in stalled 50S ribosomal subunits, and thus maintains levels of free tRNAs and 50S ribosomes.</text>
</comment>
<accession>A0A1H8I700</accession>
<reference evidence="11 12" key="1">
    <citation type="submission" date="2016-10" db="EMBL/GenBank/DDBJ databases">
        <authorList>
            <person name="de Groot N.N."/>
        </authorList>
    </citation>
    <scope>NUCLEOTIDE SEQUENCE [LARGE SCALE GENOMIC DNA]</scope>
    <source>
        <strain evidence="11 12">DSM 46701</strain>
    </source>
</reference>
<comment type="catalytic activity">
    <reaction evidence="6 8 9">
        <text>an N-acyl-L-alpha-aminoacyl-tRNA + H2O = an N-acyl-L-amino acid + a tRNA + H(+)</text>
        <dbReference type="Rhea" id="RHEA:54448"/>
        <dbReference type="Rhea" id="RHEA-COMP:10123"/>
        <dbReference type="Rhea" id="RHEA-COMP:13883"/>
        <dbReference type="ChEBI" id="CHEBI:15377"/>
        <dbReference type="ChEBI" id="CHEBI:15378"/>
        <dbReference type="ChEBI" id="CHEBI:59874"/>
        <dbReference type="ChEBI" id="CHEBI:78442"/>
        <dbReference type="ChEBI" id="CHEBI:138191"/>
        <dbReference type="EC" id="3.1.1.29"/>
    </reaction>
</comment>
<dbReference type="RefSeq" id="WP_089971792.1">
    <property type="nucleotide sequence ID" value="NZ_FOCQ01000016.1"/>
</dbReference>
<dbReference type="SUPFAM" id="SSF53178">
    <property type="entry name" value="Peptidyl-tRNA hydrolase-like"/>
    <property type="match status" value="1"/>
</dbReference>
<dbReference type="GO" id="GO:0006515">
    <property type="term" value="P:protein quality control for misfolded or incompletely synthesized proteins"/>
    <property type="evidence" value="ECO:0007669"/>
    <property type="project" value="UniProtKB-UniRule"/>
</dbReference>
<dbReference type="Proteomes" id="UP000199695">
    <property type="component" value="Unassembled WGS sequence"/>
</dbReference>
<evidence type="ECO:0000256" key="4">
    <source>
        <dbReference type="ARBA" id="ARBA00022884"/>
    </source>
</evidence>
<evidence type="ECO:0000256" key="10">
    <source>
        <dbReference type="RuleBase" id="RU004320"/>
    </source>
</evidence>
<feature type="binding site" evidence="8">
    <location>
        <position position="64"/>
    </location>
    <ligand>
        <name>tRNA</name>
        <dbReference type="ChEBI" id="CHEBI:17843"/>
    </ligand>
</feature>
<dbReference type="InterPro" id="IPR001328">
    <property type="entry name" value="Pept_tRNA_hydro"/>
</dbReference>
<feature type="binding site" evidence="8">
    <location>
        <position position="14"/>
    </location>
    <ligand>
        <name>tRNA</name>
        <dbReference type="ChEBI" id="CHEBI:17843"/>
    </ligand>
</feature>
<keyword evidence="4 8" id="KW-0694">RNA-binding</keyword>
<dbReference type="InterPro" id="IPR036416">
    <property type="entry name" value="Pept_tRNA_hydro_sf"/>
</dbReference>
<feature type="binding site" evidence="8">
    <location>
        <position position="112"/>
    </location>
    <ligand>
        <name>tRNA</name>
        <dbReference type="ChEBI" id="CHEBI:17843"/>
    </ligand>
</feature>
<dbReference type="PANTHER" id="PTHR17224:SF1">
    <property type="entry name" value="PEPTIDYL-TRNA HYDROLASE"/>
    <property type="match status" value="1"/>
</dbReference>
<keyword evidence="2 8" id="KW-0820">tRNA-binding</keyword>
<organism evidence="11 12">
    <name type="scientific">Lihuaxuella thermophila</name>
    <dbReference type="NCBI Taxonomy" id="1173111"/>
    <lineage>
        <taxon>Bacteria</taxon>
        <taxon>Bacillati</taxon>
        <taxon>Bacillota</taxon>
        <taxon>Bacilli</taxon>
        <taxon>Bacillales</taxon>
        <taxon>Thermoactinomycetaceae</taxon>
        <taxon>Lihuaxuella</taxon>
    </lineage>
</organism>
<dbReference type="GO" id="GO:0072344">
    <property type="term" value="P:rescue of stalled ribosome"/>
    <property type="evidence" value="ECO:0007669"/>
    <property type="project" value="UniProtKB-UniRule"/>
</dbReference>
<dbReference type="GO" id="GO:0000049">
    <property type="term" value="F:tRNA binding"/>
    <property type="evidence" value="ECO:0007669"/>
    <property type="project" value="UniProtKB-UniRule"/>
</dbReference>
<dbReference type="GO" id="GO:0005737">
    <property type="term" value="C:cytoplasm"/>
    <property type="evidence" value="ECO:0007669"/>
    <property type="project" value="UniProtKB-SubCell"/>
</dbReference>
<evidence type="ECO:0000256" key="1">
    <source>
        <dbReference type="ARBA" id="ARBA00013260"/>
    </source>
</evidence>
<dbReference type="EMBL" id="FOCQ01000016">
    <property type="protein sequence ID" value="SEN64114.1"/>
    <property type="molecule type" value="Genomic_DNA"/>
</dbReference>
<keyword evidence="8" id="KW-0963">Cytoplasm</keyword>
<dbReference type="PROSITE" id="PS01195">
    <property type="entry name" value="PEPT_TRNA_HYDROL_1"/>
    <property type="match status" value="1"/>
</dbReference>
<evidence type="ECO:0000256" key="8">
    <source>
        <dbReference type="HAMAP-Rule" id="MF_00083"/>
    </source>
</evidence>
<feature type="site" description="Stabilizes the basic form of H active site to accept a proton" evidence="8">
    <location>
        <position position="91"/>
    </location>
</feature>
<evidence type="ECO:0000256" key="2">
    <source>
        <dbReference type="ARBA" id="ARBA00022555"/>
    </source>
</evidence>
<evidence type="ECO:0000313" key="11">
    <source>
        <dbReference type="EMBL" id="SEN64114.1"/>
    </source>
</evidence>
<dbReference type="PANTHER" id="PTHR17224">
    <property type="entry name" value="PEPTIDYL-TRNA HYDROLASE"/>
    <property type="match status" value="1"/>
</dbReference>
<dbReference type="CDD" id="cd00462">
    <property type="entry name" value="PTH"/>
    <property type="match status" value="1"/>
</dbReference>
<dbReference type="GO" id="GO:0004045">
    <property type="term" value="F:peptidyl-tRNA hydrolase activity"/>
    <property type="evidence" value="ECO:0007669"/>
    <property type="project" value="UniProtKB-UniRule"/>
</dbReference>
<comment type="function">
    <text evidence="8">Hydrolyzes ribosome-free peptidyl-tRNAs (with 1 or more amino acids incorporated), which drop off the ribosome during protein synthesis, or as a result of ribosome stalling.</text>
</comment>
<feature type="binding site" evidence="8">
    <location>
        <position position="66"/>
    </location>
    <ligand>
        <name>tRNA</name>
        <dbReference type="ChEBI" id="CHEBI:17843"/>
    </ligand>
</feature>
<name>A0A1H8I700_9BACL</name>
<protein>
    <recommendedName>
        <fullName evidence="7 8">Peptidyl-tRNA hydrolase</fullName>
        <shortName evidence="8">Pth</shortName>
        <ecNumber evidence="1 8">3.1.1.29</ecNumber>
    </recommendedName>
</protein>
<comment type="subunit">
    <text evidence="8">Monomer.</text>
</comment>
<evidence type="ECO:0000256" key="5">
    <source>
        <dbReference type="ARBA" id="ARBA00038063"/>
    </source>
</evidence>
<comment type="subcellular location">
    <subcellularLocation>
        <location evidence="8">Cytoplasm</location>
    </subcellularLocation>
</comment>
<dbReference type="OrthoDB" id="9800507at2"/>
<evidence type="ECO:0000256" key="3">
    <source>
        <dbReference type="ARBA" id="ARBA00022801"/>
    </source>
</evidence>
<dbReference type="EC" id="3.1.1.29" evidence="1 8"/>
<dbReference type="Pfam" id="PF01195">
    <property type="entry name" value="Pept_tRNA_hydro"/>
    <property type="match status" value="1"/>
</dbReference>